<dbReference type="SUPFAM" id="SSF159245">
    <property type="entry name" value="AttH-like"/>
    <property type="match status" value="1"/>
</dbReference>
<evidence type="ECO:0000259" key="1">
    <source>
        <dbReference type="Pfam" id="PF23213"/>
    </source>
</evidence>
<feature type="domain" description="DUF7065" evidence="1">
    <location>
        <begin position="10"/>
        <end position="165"/>
    </location>
</feature>
<dbReference type="AlphaFoldDB" id="A0A7C3J2G5"/>
<proteinExistence type="predicted"/>
<dbReference type="InterPro" id="IPR055493">
    <property type="entry name" value="DUF7065"/>
</dbReference>
<dbReference type="Pfam" id="PF23213">
    <property type="entry name" value="DUF7065"/>
    <property type="match status" value="1"/>
</dbReference>
<sequence length="299" mass="33926">MSLSIEDEALHLQSSERSWRESYYFNFVDEESGISCFATIGIMPNLKIREFVFAIFYKDKKKIYYNELKSSIPVDLNEILSDGKLCFRLERPLKQWQIFFNDPEFSVDLSWDSRSPPIDFGEGSGTSWLRHFEQPGKVRGKMRLADGTSIEIDGLGQRDKSWGPRNWHIDGWFAMHAQFNELSIGLRRDTVGSTSKTSGYILSGNEIVAISDLELETIFAKGTNRMPVGAKTVIYGSDGSKYSLVSKLMAPNTCAKFERDFGQSVTELYEEMAIHECSGLKGRGTGLIEWLITRTKVFG</sequence>
<name>A0A7C3J2G5_9CREN</name>
<gene>
    <name evidence="2" type="ORF">ENS19_06735</name>
</gene>
<organism evidence="2">
    <name type="scientific">Candidatus Methanomethylicus mesodigestus</name>
    <dbReference type="NCBI Taxonomy" id="1867258"/>
    <lineage>
        <taxon>Archaea</taxon>
        <taxon>Thermoproteota</taxon>
        <taxon>Methanosuratincolia</taxon>
        <taxon>Candidatus Methanomethylicales</taxon>
        <taxon>Candidatus Methanomethylicaceae</taxon>
        <taxon>Candidatus Methanomethylicus</taxon>
    </lineage>
</organism>
<dbReference type="EMBL" id="DSTX01000011">
    <property type="protein sequence ID" value="HFK20955.1"/>
    <property type="molecule type" value="Genomic_DNA"/>
</dbReference>
<evidence type="ECO:0000313" key="2">
    <source>
        <dbReference type="EMBL" id="HFK20955.1"/>
    </source>
</evidence>
<accession>A0A7C3J2G5</accession>
<comment type="caution">
    <text evidence="2">The sequence shown here is derived from an EMBL/GenBank/DDBJ whole genome shotgun (WGS) entry which is preliminary data.</text>
</comment>
<reference evidence="2" key="1">
    <citation type="journal article" date="2020" name="mSystems">
        <title>Genome- and Community-Level Interaction Insights into Carbon Utilization and Element Cycling Functions of Hydrothermarchaeota in Hydrothermal Sediment.</title>
        <authorList>
            <person name="Zhou Z."/>
            <person name="Liu Y."/>
            <person name="Xu W."/>
            <person name="Pan J."/>
            <person name="Luo Z.H."/>
            <person name="Li M."/>
        </authorList>
    </citation>
    <scope>NUCLEOTIDE SEQUENCE [LARGE SCALE GENOMIC DNA]</scope>
    <source>
        <strain evidence="2">SpSt-468</strain>
    </source>
</reference>
<protein>
    <recommendedName>
        <fullName evidence="1">DUF7065 domain-containing protein</fullName>
    </recommendedName>
</protein>